<dbReference type="PANTHER" id="PTHR10961:SF7">
    <property type="entry name" value="FAD DEPENDENT OXIDOREDUCTASE DOMAIN-CONTAINING PROTEIN"/>
    <property type="match status" value="1"/>
</dbReference>
<keyword evidence="7" id="KW-1185">Reference proteome</keyword>
<keyword evidence="4" id="KW-0560">Oxidoreductase</keyword>
<dbReference type="AlphaFoldDB" id="A0A1I1VA36"/>
<evidence type="ECO:0000256" key="1">
    <source>
        <dbReference type="ARBA" id="ARBA00001974"/>
    </source>
</evidence>
<dbReference type="InterPro" id="IPR006076">
    <property type="entry name" value="FAD-dep_OxRdtase"/>
</dbReference>
<evidence type="ECO:0000256" key="4">
    <source>
        <dbReference type="ARBA" id="ARBA00023002"/>
    </source>
</evidence>
<dbReference type="Pfam" id="PF01266">
    <property type="entry name" value="DAO"/>
    <property type="match status" value="1"/>
</dbReference>
<dbReference type="GO" id="GO:0008115">
    <property type="term" value="F:sarcosine oxidase activity"/>
    <property type="evidence" value="ECO:0007669"/>
    <property type="project" value="TreeGrafter"/>
</dbReference>
<dbReference type="STRING" id="662367.SAMN05216167_10744"/>
<dbReference type="InterPro" id="IPR045170">
    <property type="entry name" value="MTOX"/>
</dbReference>
<protein>
    <submittedName>
        <fullName evidence="6">Sarcosine oxidase</fullName>
    </submittedName>
</protein>
<accession>A0A1I1VA36</accession>
<gene>
    <name evidence="6" type="ORF">SAMN05216167_10744</name>
</gene>
<keyword evidence="2" id="KW-0285">Flavoprotein</keyword>
<comment type="cofactor">
    <cofactor evidence="1">
        <name>FAD</name>
        <dbReference type="ChEBI" id="CHEBI:57692"/>
    </cofactor>
</comment>
<dbReference type="InterPro" id="IPR036188">
    <property type="entry name" value="FAD/NAD-bd_sf"/>
</dbReference>
<evidence type="ECO:0000256" key="3">
    <source>
        <dbReference type="ARBA" id="ARBA00022827"/>
    </source>
</evidence>
<dbReference type="RefSeq" id="WP_093828859.1">
    <property type="nucleotide sequence ID" value="NZ_FOLQ01000007.1"/>
</dbReference>
<dbReference type="Proteomes" id="UP000198598">
    <property type="component" value="Unassembled WGS sequence"/>
</dbReference>
<sequence length="389" mass="43610">MVYDAIVVGLGAVGSAALYQLSKQTSHVLGIDRFKPPHPFGSTHSDSRITRQAIGEGAYFVPLALRSYEIWRELEQRTNQQLLTITGGLFVGKEHSRIQTHNKPGWLTTTIEAAKQFGIAHQLLDVPTLRKRFPQFQFLDGDLGYYEENAGFLRPEQCLSAQLTQAHQNGAIIHPYEQMLSFEQTGPEIRVQTDEAVYQTRKLILTTGPWITESLRTTPYRELLKVYRQVQYWFDIQGDYPTYTPDRMPVFILSDRDLYGFPAIGGADGGIKIATEQYSEITTPNDVVRTVSQAEIEQMYEQYVAPNFVGVGPECVKSTVCLYTMTPNGDFIIDQHPDYANVLLTSACSGHGFKHSAAVGQILAELALQGKTNFDIQAFRLQSFSGLIN</sequence>
<evidence type="ECO:0000313" key="7">
    <source>
        <dbReference type="Proteomes" id="UP000198598"/>
    </source>
</evidence>
<dbReference type="Gene3D" id="3.30.9.10">
    <property type="entry name" value="D-Amino Acid Oxidase, subunit A, domain 2"/>
    <property type="match status" value="1"/>
</dbReference>
<dbReference type="NCBIfam" id="NF008425">
    <property type="entry name" value="PRK11259.1"/>
    <property type="match status" value="1"/>
</dbReference>
<dbReference type="PANTHER" id="PTHR10961">
    <property type="entry name" value="PEROXISOMAL SARCOSINE OXIDASE"/>
    <property type="match status" value="1"/>
</dbReference>
<evidence type="ECO:0000313" key="6">
    <source>
        <dbReference type="EMBL" id="SFD77953.1"/>
    </source>
</evidence>
<dbReference type="EMBL" id="FOLQ01000007">
    <property type="protein sequence ID" value="SFD77953.1"/>
    <property type="molecule type" value="Genomic_DNA"/>
</dbReference>
<dbReference type="SUPFAM" id="SSF54373">
    <property type="entry name" value="FAD-linked reductases, C-terminal domain"/>
    <property type="match status" value="1"/>
</dbReference>
<dbReference type="GO" id="GO:0050660">
    <property type="term" value="F:flavin adenine dinucleotide binding"/>
    <property type="evidence" value="ECO:0007669"/>
    <property type="project" value="InterPro"/>
</dbReference>
<proteinExistence type="predicted"/>
<organism evidence="6 7">
    <name type="scientific">Spirosoma endophyticum</name>
    <dbReference type="NCBI Taxonomy" id="662367"/>
    <lineage>
        <taxon>Bacteria</taxon>
        <taxon>Pseudomonadati</taxon>
        <taxon>Bacteroidota</taxon>
        <taxon>Cytophagia</taxon>
        <taxon>Cytophagales</taxon>
        <taxon>Cytophagaceae</taxon>
        <taxon>Spirosoma</taxon>
    </lineage>
</organism>
<dbReference type="Gene3D" id="3.50.50.60">
    <property type="entry name" value="FAD/NAD(P)-binding domain"/>
    <property type="match status" value="1"/>
</dbReference>
<evidence type="ECO:0000259" key="5">
    <source>
        <dbReference type="Pfam" id="PF01266"/>
    </source>
</evidence>
<dbReference type="SUPFAM" id="SSF51905">
    <property type="entry name" value="FAD/NAD(P)-binding domain"/>
    <property type="match status" value="1"/>
</dbReference>
<reference evidence="6 7" key="1">
    <citation type="submission" date="2016-10" db="EMBL/GenBank/DDBJ databases">
        <authorList>
            <person name="de Groot N.N."/>
        </authorList>
    </citation>
    <scope>NUCLEOTIDE SEQUENCE [LARGE SCALE GENOMIC DNA]</scope>
    <source>
        <strain evidence="6 7">DSM 26130</strain>
    </source>
</reference>
<name>A0A1I1VA36_9BACT</name>
<keyword evidence="3" id="KW-0274">FAD</keyword>
<feature type="domain" description="FAD dependent oxidoreductase" evidence="5">
    <location>
        <begin position="4"/>
        <end position="366"/>
    </location>
</feature>
<dbReference type="OrthoDB" id="571248at2"/>
<evidence type="ECO:0000256" key="2">
    <source>
        <dbReference type="ARBA" id="ARBA00022630"/>
    </source>
</evidence>